<accession>A0A0K2UCX8</accession>
<proteinExistence type="predicted"/>
<sequence length="76" mass="8200">MSIAVTKGLWSVNTLKTGPSKAHRKLLMVSLTLNNSLSNVECFCSVVESARGAKANGCQCLFTFCSREALIFVSDN</sequence>
<dbReference type="EMBL" id="HACA01018206">
    <property type="protein sequence ID" value="CDW35567.1"/>
    <property type="molecule type" value="Transcribed_RNA"/>
</dbReference>
<dbReference type="EMBL" id="HACA01018205">
    <property type="protein sequence ID" value="CDW35566.1"/>
    <property type="molecule type" value="Transcribed_RNA"/>
</dbReference>
<reference evidence="1" key="1">
    <citation type="submission" date="2014-05" db="EMBL/GenBank/DDBJ databases">
        <authorList>
            <person name="Chronopoulou M."/>
        </authorList>
    </citation>
    <scope>NUCLEOTIDE SEQUENCE</scope>
    <source>
        <tissue evidence="1">Whole organism</tissue>
    </source>
</reference>
<evidence type="ECO:0000313" key="1">
    <source>
        <dbReference type="EMBL" id="CDW35566.1"/>
    </source>
</evidence>
<name>A0A0K2UCX8_LEPSM</name>
<dbReference type="AlphaFoldDB" id="A0A0K2UCX8"/>
<organism evidence="1">
    <name type="scientific">Lepeophtheirus salmonis</name>
    <name type="common">Salmon louse</name>
    <name type="synonym">Caligus salmonis</name>
    <dbReference type="NCBI Taxonomy" id="72036"/>
    <lineage>
        <taxon>Eukaryota</taxon>
        <taxon>Metazoa</taxon>
        <taxon>Ecdysozoa</taxon>
        <taxon>Arthropoda</taxon>
        <taxon>Crustacea</taxon>
        <taxon>Multicrustacea</taxon>
        <taxon>Hexanauplia</taxon>
        <taxon>Copepoda</taxon>
        <taxon>Siphonostomatoida</taxon>
        <taxon>Caligidae</taxon>
        <taxon>Lepeophtheirus</taxon>
    </lineage>
</organism>
<protein>
    <submittedName>
        <fullName evidence="1">Uncharacterized protein</fullName>
    </submittedName>
</protein>